<evidence type="ECO:0000313" key="5">
    <source>
        <dbReference type="Proteomes" id="UP000650511"/>
    </source>
</evidence>
<dbReference type="Pfam" id="PF00890">
    <property type="entry name" value="FAD_binding_2"/>
    <property type="match status" value="1"/>
</dbReference>
<dbReference type="PIRSF" id="PIRSF036654">
    <property type="entry name" value="UCP036654"/>
    <property type="match status" value="1"/>
</dbReference>
<evidence type="ECO:0000256" key="1">
    <source>
        <dbReference type="ARBA" id="ARBA00022630"/>
    </source>
</evidence>
<evidence type="ECO:0000313" key="4">
    <source>
        <dbReference type="EMBL" id="GGI04859.1"/>
    </source>
</evidence>
<dbReference type="Gene3D" id="3.50.50.60">
    <property type="entry name" value="FAD/NAD(P)-binding domain"/>
    <property type="match status" value="1"/>
</dbReference>
<feature type="domain" description="FAD-dependent oxidoreductase 2 FAD-binding" evidence="3">
    <location>
        <begin position="6"/>
        <end position="532"/>
    </location>
</feature>
<dbReference type="PANTHER" id="PTHR43260:SF1">
    <property type="entry name" value="KSDD-LIKE STEROID DEHYDROGENASE RV0785"/>
    <property type="match status" value="1"/>
</dbReference>
<dbReference type="InterPro" id="IPR027477">
    <property type="entry name" value="Succ_DH/fumarate_Rdtase_cat_sf"/>
</dbReference>
<dbReference type="Proteomes" id="UP000650511">
    <property type="component" value="Unassembled WGS sequence"/>
</dbReference>
<dbReference type="RefSeq" id="WP_130649812.1">
    <property type="nucleotide sequence ID" value="NZ_BMHA01000003.1"/>
</dbReference>
<name>A0A8J3A6U3_9ACTN</name>
<dbReference type="InterPro" id="IPR014614">
    <property type="entry name" value="KsdD_DH"/>
</dbReference>
<comment type="caution">
    <text evidence="4">The sequence shown here is derived from an EMBL/GenBank/DDBJ whole genome shotgun (WGS) entry which is preliminary data.</text>
</comment>
<dbReference type="AlphaFoldDB" id="A0A8J3A6U3"/>
<sequence>MADDADVIVVGAGLTGLVATAELADAGRRVLLVDQEPEQSLGGQAFWSFGGLFLVDSPEQRRMRIADSHELAWQDWLATAGFDRAEDHWPRRWAEAYVDFAAGEKRAWLHAQGMRFFPVVGWAERGGHGALGPGNSVPRFHITWGTGPGVVEPFARRVRAAVEAGRVRVAFRHRVDDLLVDDGTVTGVRGRVLADDDVERGRPSSRVEVADFALRAQAVVVTSGGIGANLDLVRRNWPERLGPAPRHLLRGVPDHVDGRMLEITRDAGASVVNPDRMWHYTEGIANHDPVWTDHGIRILPGPSSLWLDATGRRLPVPLYPGFDTLGTLAHITRTGHEHTWFVLTARIVEKEFALSGSEQNPDLTGKDLRLLSTRVRPGPSAPVQAFLDRGEDFVVADNLEALVRGMNERTDEPLLDFDRVRREVQARDRALANTFTKDLQIAAIRNARTYLGDKLIRVAEPHRLLDPAAGPLIGVRLHLLTRKTLGGLETDLDGRVLRAGGAPLPGLYAAGEVAGFGGGGMHGYRSLEGTFLGGCLFSGRVAGRAAAAALA</sequence>
<reference evidence="4" key="2">
    <citation type="submission" date="2020-09" db="EMBL/GenBank/DDBJ databases">
        <authorList>
            <person name="Sun Q."/>
            <person name="Zhou Y."/>
        </authorList>
    </citation>
    <scope>NUCLEOTIDE SEQUENCE</scope>
    <source>
        <strain evidence="4">CGMCC 1.14988</strain>
    </source>
</reference>
<evidence type="ECO:0000259" key="3">
    <source>
        <dbReference type="Pfam" id="PF00890"/>
    </source>
</evidence>
<keyword evidence="2" id="KW-0560">Oxidoreductase</keyword>
<dbReference type="InterPro" id="IPR036188">
    <property type="entry name" value="FAD/NAD-bd_sf"/>
</dbReference>
<organism evidence="4 5">
    <name type="scientific">Egicoccus halophilus</name>
    <dbReference type="NCBI Taxonomy" id="1670830"/>
    <lineage>
        <taxon>Bacteria</taxon>
        <taxon>Bacillati</taxon>
        <taxon>Actinomycetota</taxon>
        <taxon>Nitriliruptoria</taxon>
        <taxon>Egicoccales</taxon>
        <taxon>Egicoccaceae</taxon>
        <taxon>Egicoccus</taxon>
    </lineage>
</organism>
<keyword evidence="1" id="KW-0285">Flavoprotein</keyword>
<proteinExistence type="predicted"/>
<dbReference type="OrthoDB" id="9813348at2"/>
<evidence type="ECO:0000256" key="2">
    <source>
        <dbReference type="ARBA" id="ARBA00023002"/>
    </source>
</evidence>
<gene>
    <name evidence="4" type="ORF">GCM10011354_11200</name>
</gene>
<keyword evidence="5" id="KW-1185">Reference proteome</keyword>
<dbReference type="GO" id="GO:0033765">
    <property type="term" value="F:steroid dehydrogenase activity, acting on the CH-CH group of donors"/>
    <property type="evidence" value="ECO:0007669"/>
    <property type="project" value="UniProtKB-ARBA"/>
</dbReference>
<dbReference type="NCBIfam" id="NF009472">
    <property type="entry name" value="PRK12834.1"/>
    <property type="match status" value="1"/>
</dbReference>
<dbReference type="SUPFAM" id="SSF51905">
    <property type="entry name" value="FAD/NAD(P)-binding domain"/>
    <property type="match status" value="1"/>
</dbReference>
<reference evidence="4" key="1">
    <citation type="journal article" date="2014" name="Int. J. Syst. Evol. Microbiol.">
        <title>Complete genome sequence of Corynebacterium casei LMG S-19264T (=DSM 44701T), isolated from a smear-ripened cheese.</title>
        <authorList>
            <consortium name="US DOE Joint Genome Institute (JGI-PGF)"/>
            <person name="Walter F."/>
            <person name="Albersmeier A."/>
            <person name="Kalinowski J."/>
            <person name="Ruckert C."/>
        </authorList>
    </citation>
    <scope>NUCLEOTIDE SEQUENCE</scope>
    <source>
        <strain evidence="4">CGMCC 1.14988</strain>
    </source>
</reference>
<dbReference type="EMBL" id="BMHA01000003">
    <property type="protein sequence ID" value="GGI04859.1"/>
    <property type="molecule type" value="Genomic_DNA"/>
</dbReference>
<dbReference type="InterPro" id="IPR003953">
    <property type="entry name" value="FAD-dep_OxRdtase_2_FAD-bd"/>
</dbReference>
<accession>A0A8J3A6U3</accession>
<dbReference type="PANTHER" id="PTHR43260">
    <property type="entry name" value="3-KETOSTEROID-DELTA-1-DEHYDROGENASE"/>
    <property type="match status" value="1"/>
</dbReference>
<protein>
    <submittedName>
        <fullName evidence="4">FAD-binding dehydrogenase</fullName>
    </submittedName>
</protein>
<dbReference type="Gene3D" id="3.90.700.10">
    <property type="entry name" value="Succinate dehydrogenase/fumarate reductase flavoprotein, catalytic domain"/>
    <property type="match status" value="1"/>
</dbReference>